<reference evidence="4 5" key="1">
    <citation type="submission" date="2018-07" db="EMBL/GenBank/DDBJ databases">
        <title>Lottiidibacillus patelloidae gen. nov., sp. nov., isolated from the intestinal tract of a marine limpet and the reclassification of B. taeanensis BH030017T, B. algicola KMM 3737T and B. hwajinpoensis SW-72T as genus Lottiidibacillus.</title>
        <authorList>
            <person name="Liu R."/>
            <person name="Huang Z."/>
        </authorList>
    </citation>
    <scope>NUCLEOTIDE SEQUENCE [LARGE SCALE GENOMIC DNA]</scope>
    <source>
        <strain evidence="4 5">BH030017</strain>
    </source>
</reference>
<dbReference type="EMBL" id="QOCW01000018">
    <property type="protein sequence ID" value="RBW68573.1"/>
    <property type="molecule type" value="Genomic_DNA"/>
</dbReference>
<dbReference type="InterPro" id="IPR029753">
    <property type="entry name" value="D-isomer_DH_CS"/>
</dbReference>
<organism evidence="4 5">
    <name type="scientific">Bacillus taeanensis</name>
    <dbReference type="NCBI Taxonomy" id="273032"/>
    <lineage>
        <taxon>Bacteria</taxon>
        <taxon>Bacillati</taxon>
        <taxon>Bacillota</taxon>
        <taxon>Bacilli</taxon>
        <taxon>Bacillales</taxon>
        <taxon>Bacillaceae</taxon>
        <taxon>Bacillus</taxon>
    </lineage>
</organism>
<evidence type="ECO:0000256" key="1">
    <source>
        <dbReference type="ARBA" id="ARBA00023002"/>
    </source>
</evidence>
<dbReference type="GO" id="GO:0051287">
    <property type="term" value="F:NAD binding"/>
    <property type="evidence" value="ECO:0007669"/>
    <property type="project" value="InterPro"/>
</dbReference>
<proteinExistence type="predicted"/>
<dbReference type="PROSITE" id="PS00671">
    <property type="entry name" value="D_2_HYDROXYACID_DH_3"/>
    <property type="match status" value="1"/>
</dbReference>
<dbReference type="InterPro" id="IPR036291">
    <property type="entry name" value="NAD(P)-bd_dom_sf"/>
</dbReference>
<dbReference type="GO" id="GO:0016616">
    <property type="term" value="F:oxidoreductase activity, acting on the CH-OH group of donors, NAD or NADP as acceptor"/>
    <property type="evidence" value="ECO:0007669"/>
    <property type="project" value="UniProtKB-ARBA"/>
</dbReference>
<keyword evidence="2" id="KW-0520">NAD</keyword>
<dbReference type="Pfam" id="PF02826">
    <property type="entry name" value="2-Hacid_dh_C"/>
    <property type="match status" value="1"/>
</dbReference>
<dbReference type="InterPro" id="IPR006140">
    <property type="entry name" value="D-isomer_DH_NAD-bd"/>
</dbReference>
<dbReference type="Gene3D" id="3.40.50.720">
    <property type="entry name" value="NAD(P)-binding Rossmann-like Domain"/>
    <property type="match status" value="2"/>
</dbReference>
<dbReference type="Proteomes" id="UP000253314">
    <property type="component" value="Unassembled WGS sequence"/>
</dbReference>
<evidence type="ECO:0000313" key="5">
    <source>
        <dbReference type="Proteomes" id="UP000253314"/>
    </source>
</evidence>
<dbReference type="SUPFAM" id="SSF51735">
    <property type="entry name" value="NAD(P)-binding Rossmann-fold domains"/>
    <property type="match status" value="1"/>
</dbReference>
<protein>
    <submittedName>
        <fullName evidence="4">D-2-hydroxyacid dehydrogenase</fullName>
    </submittedName>
</protein>
<gene>
    <name evidence="4" type="ORF">DS031_15535</name>
</gene>
<accession>A0A366XWQ4</accession>
<dbReference type="PANTHER" id="PTHR43333">
    <property type="entry name" value="2-HACID_DH_C DOMAIN-CONTAINING PROTEIN"/>
    <property type="match status" value="1"/>
</dbReference>
<sequence length="317" mass="35796">MNRNEPNILVYSPDQAEEYAECIRSYGLSSVQTAANPEEAEQHLPNTEIILGWKFPTHLLSQPISSSVRWFQSIGAGIDDLMRDKTIPENIAITRILNQFGTQISEYVFTFLLHIVKDVKRMRQAQSESRWDPFISECLAGKTIGVAGIGSIGSKIIRKARAFDMNVHGLSFSGKQAALVDQHFNSNEWDEFVKELDYLVLTLPLTEETRHIIKKDTLLAMKKDACLINVGRGALIDEQDLLTVMQSGHLQAAVLDVFETEPLPRDHPFFSMSNVYVTPHLSGPSTVNEVSRFFVENVERYLEGRPLNGLVDRERGY</sequence>
<comment type="caution">
    <text evidence="4">The sequence shown here is derived from an EMBL/GenBank/DDBJ whole genome shotgun (WGS) entry which is preliminary data.</text>
</comment>
<name>A0A366XWQ4_9BACI</name>
<evidence type="ECO:0000256" key="2">
    <source>
        <dbReference type="ARBA" id="ARBA00023027"/>
    </source>
</evidence>
<evidence type="ECO:0000259" key="3">
    <source>
        <dbReference type="Pfam" id="PF02826"/>
    </source>
</evidence>
<dbReference type="CDD" id="cd05300">
    <property type="entry name" value="2-Hacid_dh_1"/>
    <property type="match status" value="1"/>
</dbReference>
<evidence type="ECO:0000313" key="4">
    <source>
        <dbReference type="EMBL" id="RBW68573.1"/>
    </source>
</evidence>
<keyword evidence="5" id="KW-1185">Reference proteome</keyword>
<dbReference type="RefSeq" id="WP_113806993.1">
    <property type="nucleotide sequence ID" value="NZ_QOCW01000018.1"/>
</dbReference>
<dbReference type="OrthoDB" id="9805416at2"/>
<dbReference type="AlphaFoldDB" id="A0A366XWQ4"/>
<dbReference type="PANTHER" id="PTHR43333:SF1">
    <property type="entry name" value="D-ISOMER SPECIFIC 2-HYDROXYACID DEHYDROGENASE NAD-BINDING DOMAIN-CONTAINING PROTEIN"/>
    <property type="match status" value="1"/>
</dbReference>
<feature type="domain" description="D-isomer specific 2-hydroxyacid dehydrogenase NAD-binding" evidence="3">
    <location>
        <begin position="110"/>
        <end position="282"/>
    </location>
</feature>
<keyword evidence="1" id="KW-0560">Oxidoreductase</keyword>